<dbReference type="Gene3D" id="3.40.50.1100">
    <property type="match status" value="2"/>
</dbReference>
<dbReference type="InterPro" id="IPR000634">
    <property type="entry name" value="Ser/Thr_deHydtase_PyrdxlP-BS"/>
</dbReference>
<dbReference type="FunFam" id="3.40.50.1100:FF:000026">
    <property type="entry name" value="Threonine synthase"/>
    <property type="match status" value="1"/>
</dbReference>
<evidence type="ECO:0000256" key="3">
    <source>
        <dbReference type="ARBA" id="ARBA00004979"/>
    </source>
</evidence>
<dbReference type="Gene3D" id="3.90.1380.10">
    <property type="entry name" value="Threonine synthase, N-terminal domain"/>
    <property type="match status" value="1"/>
</dbReference>
<dbReference type="PANTHER" id="PTHR42690">
    <property type="entry name" value="THREONINE SYNTHASE FAMILY MEMBER"/>
    <property type="match status" value="1"/>
</dbReference>
<dbReference type="PROSITE" id="PS00165">
    <property type="entry name" value="DEHYDRATASE_SER_THR"/>
    <property type="match status" value="1"/>
</dbReference>
<dbReference type="GO" id="GO:0009088">
    <property type="term" value="P:threonine biosynthetic process"/>
    <property type="evidence" value="ECO:0007669"/>
    <property type="project" value="UniProtKB-UniRule"/>
</dbReference>
<organism evidence="16 17">
    <name type="scientific">Izhakiella capsodis</name>
    <dbReference type="NCBI Taxonomy" id="1367852"/>
    <lineage>
        <taxon>Bacteria</taxon>
        <taxon>Pseudomonadati</taxon>
        <taxon>Pseudomonadota</taxon>
        <taxon>Gammaproteobacteria</taxon>
        <taxon>Enterobacterales</taxon>
        <taxon>Erwiniaceae</taxon>
        <taxon>Izhakiella</taxon>
    </lineage>
</organism>
<feature type="domain" description="Threonine synthase N-terminal" evidence="15">
    <location>
        <begin position="7"/>
        <end position="80"/>
    </location>
</feature>
<dbReference type="AlphaFoldDB" id="A0A1I4WZF4"/>
<evidence type="ECO:0000313" key="17">
    <source>
        <dbReference type="Proteomes" id="UP000242222"/>
    </source>
</evidence>
<dbReference type="GO" id="GO:0030170">
    <property type="term" value="F:pyridoxal phosphate binding"/>
    <property type="evidence" value="ECO:0007669"/>
    <property type="project" value="InterPro"/>
</dbReference>
<dbReference type="Pfam" id="PF00291">
    <property type="entry name" value="PALP"/>
    <property type="match status" value="1"/>
</dbReference>
<keyword evidence="8" id="KW-0791">Threonine biosynthesis</keyword>
<dbReference type="InterPro" id="IPR001926">
    <property type="entry name" value="TrpB-like_PALP"/>
</dbReference>
<evidence type="ECO:0000256" key="13">
    <source>
        <dbReference type="PIRSR" id="PIRSR604450-51"/>
    </source>
</evidence>
<evidence type="ECO:0000256" key="5">
    <source>
        <dbReference type="ARBA" id="ARBA00013028"/>
    </source>
</evidence>
<keyword evidence="10" id="KW-0456">Lyase</keyword>
<sequence length="428" mass="47603">MKLYNLKDHNEQVSFSQAVKQGLGKQQGLFFPLELPEFESTDIDNMLEMDFVSRSSKILAAFIGDEITHQQLSERLNAAFSFPAPVKRVTDDIACLELFHGPTLAFKDFGGRFMAQMLQYVSDSEEQITILTATSGDTGAAVAHAFYGMENVRVVILYPQGKISPLQEKLFCTLGGNIQTIAVDGDFDACQSLVKQAFDDEALRKAVGLNSANSINISRLLAQICYYFEAVAQLPQERRNQLVISVPSGNFGDLTAGLLAKSLGLPVKRFIAATNANDTVPRFLKNNEWQPNKTVATLSNAMDVSQPNNWPRVEELYRRKTWRLSELVSASVNDDTTRRAMRELNSLGYISEPHAAIAWRLLRDNLQDGEFGLFLGTAHPAKFKESVEEILGQQLVLPPALAERADLSLLSHQMAADFSALRHFLLKK</sequence>
<evidence type="ECO:0000256" key="4">
    <source>
        <dbReference type="ARBA" id="ARBA00005517"/>
    </source>
</evidence>
<evidence type="ECO:0000256" key="12">
    <source>
        <dbReference type="NCBIfam" id="TIGR00260"/>
    </source>
</evidence>
<comment type="function">
    <text evidence="2">Catalyzes the gamma-elimination of phosphate from L-phosphohomoserine and the beta-addition of water to produce L-threonine.</text>
</comment>
<evidence type="ECO:0000256" key="10">
    <source>
        <dbReference type="ARBA" id="ARBA00023239"/>
    </source>
</evidence>
<comment type="pathway">
    <text evidence="3">Amino-acid biosynthesis; L-threonine biosynthesis; L-threonine from L-aspartate: step 5/5.</text>
</comment>
<evidence type="ECO:0000256" key="11">
    <source>
        <dbReference type="ARBA" id="ARBA00049144"/>
    </source>
</evidence>
<feature type="domain" description="Tryptophan synthase beta chain-like PALP" evidence="14">
    <location>
        <begin position="96"/>
        <end position="369"/>
    </location>
</feature>
<keyword evidence="9 13" id="KW-0663">Pyridoxal phosphate</keyword>
<dbReference type="GO" id="GO:0004795">
    <property type="term" value="F:threonine synthase activity"/>
    <property type="evidence" value="ECO:0007669"/>
    <property type="project" value="UniProtKB-UniRule"/>
</dbReference>
<name>A0A1I4WZF4_9GAMM</name>
<dbReference type="NCBIfam" id="TIGR00260">
    <property type="entry name" value="thrC"/>
    <property type="match status" value="1"/>
</dbReference>
<evidence type="ECO:0000256" key="6">
    <source>
        <dbReference type="ARBA" id="ARBA00018679"/>
    </source>
</evidence>
<comment type="similarity">
    <text evidence="4">Belongs to the threonine synthase family.</text>
</comment>
<keyword evidence="7" id="KW-0028">Amino-acid biosynthesis</keyword>
<evidence type="ECO:0000256" key="7">
    <source>
        <dbReference type="ARBA" id="ARBA00022605"/>
    </source>
</evidence>
<protein>
    <recommendedName>
        <fullName evidence="6 12">Threonine synthase</fullName>
        <ecNumber evidence="5 12">4.2.3.1</ecNumber>
    </recommendedName>
</protein>
<dbReference type="InterPro" id="IPR037158">
    <property type="entry name" value="Thr_synth_N_sf"/>
</dbReference>
<evidence type="ECO:0000256" key="9">
    <source>
        <dbReference type="ARBA" id="ARBA00022898"/>
    </source>
</evidence>
<evidence type="ECO:0000256" key="1">
    <source>
        <dbReference type="ARBA" id="ARBA00001933"/>
    </source>
</evidence>
<evidence type="ECO:0000313" key="16">
    <source>
        <dbReference type="EMBL" id="SFN18785.1"/>
    </source>
</evidence>
<dbReference type="InterPro" id="IPR004450">
    <property type="entry name" value="Thr_synthase-like"/>
</dbReference>
<dbReference type="PANTHER" id="PTHR42690:SF1">
    <property type="entry name" value="THREONINE SYNTHASE-LIKE 2"/>
    <property type="match status" value="1"/>
</dbReference>
<dbReference type="FunFam" id="3.90.1380.10:FF:000001">
    <property type="entry name" value="Threonine synthase"/>
    <property type="match status" value="1"/>
</dbReference>
<dbReference type="EMBL" id="FOVC01000003">
    <property type="protein sequence ID" value="SFN18785.1"/>
    <property type="molecule type" value="Genomic_DNA"/>
</dbReference>
<feature type="modified residue" description="N6-(pyridoxal phosphate)lysine" evidence="13">
    <location>
        <position position="107"/>
    </location>
</feature>
<reference evidence="17" key="1">
    <citation type="submission" date="2016-10" db="EMBL/GenBank/DDBJ databases">
        <authorList>
            <person name="Varghese N."/>
            <person name="Submissions S."/>
        </authorList>
    </citation>
    <scope>NUCLEOTIDE SEQUENCE [LARGE SCALE GENOMIC DNA]</scope>
    <source>
        <strain evidence="17">N6PO6</strain>
    </source>
</reference>
<gene>
    <name evidence="16" type="ORF">SAMN05216516_103167</name>
</gene>
<dbReference type="RefSeq" id="WP_092876510.1">
    <property type="nucleotide sequence ID" value="NZ_FOVC01000003.1"/>
</dbReference>
<dbReference type="Pfam" id="PF14821">
    <property type="entry name" value="Thr_synth_N"/>
    <property type="match status" value="1"/>
</dbReference>
<dbReference type="InterPro" id="IPR051166">
    <property type="entry name" value="Threonine_Synthase"/>
</dbReference>
<keyword evidence="17" id="KW-1185">Reference proteome</keyword>
<dbReference type="InterPro" id="IPR036052">
    <property type="entry name" value="TrpB-like_PALP_sf"/>
</dbReference>
<proteinExistence type="inferred from homology"/>
<evidence type="ECO:0000256" key="8">
    <source>
        <dbReference type="ARBA" id="ARBA00022697"/>
    </source>
</evidence>
<dbReference type="Proteomes" id="UP000242222">
    <property type="component" value="Unassembled WGS sequence"/>
</dbReference>
<evidence type="ECO:0000259" key="14">
    <source>
        <dbReference type="Pfam" id="PF00291"/>
    </source>
</evidence>
<comment type="catalytic activity">
    <reaction evidence="11">
        <text>O-phospho-L-homoserine + H2O = L-threonine + phosphate</text>
        <dbReference type="Rhea" id="RHEA:10840"/>
        <dbReference type="ChEBI" id="CHEBI:15377"/>
        <dbReference type="ChEBI" id="CHEBI:43474"/>
        <dbReference type="ChEBI" id="CHEBI:57590"/>
        <dbReference type="ChEBI" id="CHEBI:57926"/>
        <dbReference type="EC" id="4.2.3.1"/>
    </reaction>
</comment>
<evidence type="ECO:0000256" key="2">
    <source>
        <dbReference type="ARBA" id="ARBA00003648"/>
    </source>
</evidence>
<dbReference type="OrthoDB" id="9763107at2"/>
<comment type="cofactor">
    <cofactor evidence="1 13">
        <name>pyridoxal 5'-phosphate</name>
        <dbReference type="ChEBI" id="CHEBI:597326"/>
    </cofactor>
</comment>
<dbReference type="InterPro" id="IPR029144">
    <property type="entry name" value="Thr_synth_N"/>
</dbReference>
<accession>A0A1I4WZF4</accession>
<evidence type="ECO:0000259" key="15">
    <source>
        <dbReference type="Pfam" id="PF14821"/>
    </source>
</evidence>
<dbReference type="EC" id="4.2.3.1" evidence="5 12"/>
<dbReference type="STRING" id="1367852.SAMN05216516_103167"/>
<dbReference type="SUPFAM" id="SSF53686">
    <property type="entry name" value="Tryptophan synthase beta subunit-like PLP-dependent enzymes"/>
    <property type="match status" value="1"/>
</dbReference>
<dbReference type="UniPathway" id="UPA00050">
    <property type="reaction ID" value="UER00065"/>
</dbReference>